<dbReference type="Gene3D" id="3.30.465.10">
    <property type="match status" value="1"/>
</dbReference>
<accession>A0A1Z4VPF2</accession>
<reference evidence="11 12" key="1">
    <citation type="submission" date="2017-05" db="EMBL/GenBank/DDBJ databases">
        <title>Thiocyanate degradation by Thiohalobacter thiocyanaticus FOKN1.</title>
        <authorList>
            <person name="Oshiki M."/>
            <person name="Fukushima T."/>
            <person name="Kawano S."/>
            <person name="Nakagawa J."/>
        </authorList>
    </citation>
    <scope>NUCLEOTIDE SEQUENCE [LARGE SCALE GENOMIC DNA]</scope>
    <source>
        <strain evidence="11 12">FOKN1</strain>
    </source>
</reference>
<dbReference type="SUPFAM" id="SSF56176">
    <property type="entry name" value="FAD-binding/transporter-associated domain-like"/>
    <property type="match status" value="1"/>
</dbReference>
<dbReference type="KEGG" id="ttc:FOKN1_0985"/>
<dbReference type="PROSITE" id="PS51371">
    <property type="entry name" value="CBS"/>
    <property type="match status" value="2"/>
</dbReference>
<dbReference type="RefSeq" id="WP_096365296.1">
    <property type="nucleotide sequence ID" value="NZ_AP018052.1"/>
</dbReference>
<proteinExistence type="inferred from homology"/>
<dbReference type="Pfam" id="PF03471">
    <property type="entry name" value="CorC_HlyC"/>
    <property type="match status" value="1"/>
</dbReference>
<dbReference type="InterPro" id="IPR054115">
    <property type="entry name" value="CorC_N"/>
</dbReference>
<dbReference type="AlphaFoldDB" id="A0A1Z4VPF2"/>
<dbReference type="OrthoDB" id="9797674at2"/>
<dbReference type="InterPro" id="IPR036318">
    <property type="entry name" value="FAD-bd_PCMH-like_sf"/>
</dbReference>
<dbReference type="InterPro" id="IPR044751">
    <property type="entry name" value="Ion_transp-like_CBS"/>
</dbReference>
<keyword evidence="4" id="KW-0460">Magnesium</keyword>
<sequence>MSEDRSSNGSTQRNWFERISQVLLGEPKDREQLVELLRDAQARNLLDADALAMIESILQVSEMQVRDIMIPRAQMVVVRRDASLEEILPTIIDSGHSRFPVIGENRDEVVGILLAKDLLRYRIQPEEAFSIRDSMRPVVFIPESKRLNVLLKEFRLSRNHIAVVVDEYGGVAGMVTIEDVLEQIVGEIADEHDIEEGVFILQRSETSYMVKALTPIEDFNEYFGTDFSDEEFDTVGGLVAHEFGHLPKRGESVVMGRFVFKVTRADNRRIHLLALDIREEADTPVMTGPGGA</sequence>
<comment type="function">
    <text evidence="7">Plays a role in the transport of magnesium and cobalt ions.</text>
</comment>
<keyword evidence="2" id="KW-0813">Transport</keyword>
<keyword evidence="3" id="KW-0677">Repeat</keyword>
<dbReference type="SMART" id="SM01091">
    <property type="entry name" value="CorC_HlyC"/>
    <property type="match status" value="1"/>
</dbReference>
<dbReference type="InterPro" id="IPR016169">
    <property type="entry name" value="FAD-bd_PCMH_sub2"/>
</dbReference>
<dbReference type="FunFam" id="3.10.580.10:FF:000002">
    <property type="entry name" value="Magnesium/cobalt efflux protein CorC"/>
    <property type="match status" value="1"/>
</dbReference>
<name>A0A1Z4VPF2_9GAMM</name>
<evidence type="ECO:0000256" key="2">
    <source>
        <dbReference type="ARBA" id="ARBA00022448"/>
    </source>
</evidence>
<dbReference type="InterPro" id="IPR046342">
    <property type="entry name" value="CBS_dom_sf"/>
</dbReference>
<feature type="domain" description="CBS" evidence="10">
    <location>
        <begin position="69"/>
        <end position="128"/>
    </location>
</feature>
<dbReference type="Pfam" id="PF21917">
    <property type="entry name" value="NMB0537_N"/>
    <property type="match status" value="1"/>
</dbReference>
<dbReference type="PANTHER" id="PTHR22777:SF27">
    <property type="entry name" value="MAGNESIUM AND COBALT EFFLUX PROTEIN CORC"/>
    <property type="match status" value="1"/>
</dbReference>
<comment type="similarity">
    <text evidence="1">Belongs to the UPF0053 family.</text>
</comment>
<evidence type="ECO:0000313" key="11">
    <source>
        <dbReference type="EMBL" id="BAZ93385.1"/>
    </source>
</evidence>
<protein>
    <recommendedName>
        <fullName evidence="8">Magnesium and cobalt efflux protein CorC</fullName>
    </recommendedName>
</protein>
<dbReference type="GO" id="GO:0005886">
    <property type="term" value="C:plasma membrane"/>
    <property type="evidence" value="ECO:0007669"/>
    <property type="project" value="TreeGrafter"/>
</dbReference>
<keyword evidence="6" id="KW-0170">Cobalt</keyword>
<dbReference type="InterPro" id="IPR005170">
    <property type="entry name" value="Transptr-assoc_dom"/>
</dbReference>
<dbReference type="InterPro" id="IPR000644">
    <property type="entry name" value="CBS_dom"/>
</dbReference>
<dbReference type="SMART" id="SM00116">
    <property type="entry name" value="CBS"/>
    <property type="match status" value="2"/>
</dbReference>
<evidence type="ECO:0000256" key="7">
    <source>
        <dbReference type="ARBA" id="ARBA00037273"/>
    </source>
</evidence>
<dbReference type="SUPFAM" id="SSF54631">
    <property type="entry name" value="CBS-domain pair"/>
    <property type="match status" value="1"/>
</dbReference>
<evidence type="ECO:0000256" key="4">
    <source>
        <dbReference type="ARBA" id="ARBA00022842"/>
    </source>
</evidence>
<dbReference type="EMBL" id="AP018052">
    <property type="protein sequence ID" value="BAZ93385.1"/>
    <property type="molecule type" value="Genomic_DNA"/>
</dbReference>
<evidence type="ECO:0000313" key="12">
    <source>
        <dbReference type="Proteomes" id="UP000218765"/>
    </source>
</evidence>
<evidence type="ECO:0000259" key="10">
    <source>
        <dbReference type="PROSITE" id="PS51371"/>
    </source>
</evidence>
<dbReference type="Gene3D" id="3.10.580.10">
    <property type="entry name" value="CBS-domain"/>
    <property type="match status" value="1"/>
</dbReference>
<evidence type="ECO:0000256" key="8">
    <source>
        <dbReference type="ARBA" id="ARBA00040729"/>
    </source>
</evidence>
<gene>
    <name evidence="11" type="ORF">FOKN1_0985</name>
</gene>
<keyword evidence="12" id="KW-1185">Reference proteome</keyword>
<dbReference type="Proteomes" id="UP000218765">
    <property type="component" value="Chromosome"/>
</dbReference>
<evidence type="ECO:0000256" key="3">
    <source>
        <dbReference type="ARBA" id="ARBA00022737"/>
    </source>
</evidence>
<feature type="domain" description="CBS" evidence="10">
    <location>
        <begin position="134"/>
        <end position="191"/>
    </location>
</feature>
<dbReference type="PANTHER" id="PTHR22777">
    <property type="entry name" value="HEMOLYSIN-RELATED"/>
    <property type="match status" value="1"/>
</dbReference>
<organism evidence="11 12">
    <name type="scientific">Thiohalobacter thiocyanaticus</name>
    <dbReference type="NCBI Taxonomy" id="585455"/>
    <lineage>
        <taxon>Bacteria</taxon>
        <taxon>Pseudomonadati</taxon>
        <taxon>Pseudomonadota</taxon>
        <taxon>Gammaproteobacteria</taxon>
        <taxon>Thiohalobacterales</taxon>
        <taxon>Thiohalobacteraceae</taxon>
        <taxon>Thiohalobacter</taxon>
    </lineage>
</organism>
<dbReference type="CDD" id="cd04590">
    <property type="entry name" value="CBS_pair_CorC_HlyC_assoc"/>
    <property type="match status" value="1"/>
</dbReference>
<keyword evidence="5 9" id="KW-0129">CBS domain</keyword>
<evidence type="ECO:0000256" key="9">
    <source>
        <dbReference type="PROSITE-ProRule" id="PRU00703"/>
    </source>
</evidence>
<dbReference type="Pfam" id="PF00571">
    <property type="entry name" value="CBS"/>
    <property type="match status" value="2"/>
</dbReference>
<evidence type="ECO:0000256" key="5">
    <source>
        <dbReference type="ARBA" id="ARBA00023122"/>
    </source>
</evidence>
<dbReference type="GO" id="GO:0050660">
    <property type="term" value="F:flavin adenine dinucleotide binding"/>
    <property type="evidence" value="ECO:0007669"/>
    <property type="project" value="InterPro"/>
</dbReference>
<evidence type="ECO:0000256" key="1">
    <source>
        <dbReference type="ARBA" id="ARBA00006337"/>
    </source>
</evidence>
<evidence type="ECO:0000256" key="6">
    <source>
        <dbReference type="ARBA" id="ARBA00023285"/>
    </source>
</evidence>